<dbReference type="AlphaFoldDB" id="A0A1J5PNJ7"/>
<comment type="caution">
    <text evidence="1">The sequence shown here is derived from an EMBL/GenBank/DDBJ whole genome shotgun (WGS) entry which is preliminary data.</text>
</comment>
<gene>
    <name evidence="1" type="ORF">GALL_452130</name>
</gene>
<protein>
    <submittedName>
        <fullName evidence="1">Uncharacterized protein</fullName>
    </submittedName>
</protein>
<sequence length="186" mass="20041">MHTVNQAIKHVGKVELTVDQLVAHASPTGLPCRDDLDAVFPVQAQFGGHHHTGAVSQRKKADLHLGFFRSVAATCIDSGTQGWGHAHDSHSRPWLGRATGAGMENIGHGSFPQGFKDKKRHPHVATRIKNAVSASGDAFVRCARHYPPLDSARQMTISGLAKYQAMTVPTQSGTDLVTLECLLCYA</sequence>
<reference evidence="1" key="1">
    <citation type="submission" date="2016-10" db="EMBL/GenBank/DDBJ databases">
        <title>Sequence of Gallionella enrichment culture.</title>
        <authorList>
            <person name="Poehlein A."/>
            <person name="Muehling M."/>
            <person name="Daniel R."/>
        </authorList>
    </citation>
    <scope>NUCLEOTIDE SEQUENCE</scope>
</reference>
<accession>A0A1J5PNJ7</accession>
<name>A0A1J5PNJ7_9ZZZZ</name>
<proteinExistence type="predicted"/>
<evidence type="ECO:0000313" key="1">
    <source>
        <dbReference type="EMBL" id="OIQ73150.1"/>
    </source>
</evidence>
<dbReference type="EMBL" id="MLJW01002984">
    <property type="protein sequence ID" value="OIQ73150.1"/>
    <property type="molecule type" value="Genomic_DNA"/>
</dbReference>
<organism evidence="1">
    <name type="scientific">mine drainage metagenome</name>
    <dbReference type="NCBI Taxonomy" id="410659"/>
    <lineage>
        <taxon>unclassified sequences</taxon>
        <taxon>metagenomes</taxon>
        <taxon>ecological metagenomes</taxon>
    </lineage>
</organism>